<dbReference type="OrthoDB" id="3944237at2759"/>
<evidence type="ECO:0000313" key="3">
    <source>
        <dbReference type="Proteomes" id="UP000016934"/>
    </source>
</evidence>
<dbReference type="AlphaFoldDB" id="M2SN53"/>
<dbReference type="PANTHER" id="PTHR47611:SF1">
    <property type="entry name" value="CCHC-TYPE DOMAIN-CONTAINING PROTEIN"/>
    <property type="match status" value="1"/>
</dbReference>
<dbReference type="HOGENOM" id="CLU_009123_17_3_1"/>
<dbReference type="eggNOG" id="KOG1121">
    <property type="taxonomic scope" value="Eukaryota"/>
</dbReference>
<feature type="domain" description="HAT C-terminal dimerisation" evidence="1">
    <location>
        <begin position="2"/>
        <end position="62"/>
    </location>
</feature>
<dbReference type="GO" id="GO:0046983">
    <property type="term" value="F:protein dimerization activity"/>
    <property type="evidence" value="ECO:0007669"/>
    <property type="project" value="InterPro"/>
</dbReference>
<reference evidence="3" key="2">
    <citation type="journal article" date="2013" name="PLoS Genet.">
        <title>Comparative genome structure, secondary metabolite, and effector coding capacity across Cochliobolus pathogens.</title>
        <authorList>
            <person name="Condon B.J."/>
            <person name="Leng Y."/>
            <person name="Wu D."/>
            <person name="Bushley K.E."/>
            <person name="Ohm R.A."/>
            <person name="Otillar R."/>
            <person name="Martin J."/>
            <person name="Schackwitz W."/>
            <person name="Grimwood J."/>
            <person name="MohdZainudin N."/>
            <person name="Xue C."/>
            <person name="Wang R."/>
            <person name="Manning V.A."/>
            <person name="Dhillon B."/>
            <person name="Tu Z.J."/>
            <person name="Steffenson B.J."/>
            <person name="Salamov A."/>
            <person name="Sun H."/>
            <person name="Lowry S."/>
            <person name="LaButti K."/>
            <person name="Han J."/>
            <person name="Copeland A."/>
            <person name="Lindquist E."/>
            <person name="Barry K."/>
            <person name="Schmutz J."/>
            <person name="Baker S.E."/>
            <person name="Ciuffetti L.M."/>
            <person name="Grigoriev I.V."/>
            <person name="Zhong S."/>
            <person name="Turgeon B.G."/>
        </authorList>
    </citation>
    <scope>NUCLEOTIDE SEQUENCE [LARGE SCALE GENOMIC DNA]</scope>
    <source>
        <strain evidence="3">ND90Pr / ATCC 201652</strain>
    </source>
</reference>
<dbReference type="KEGG" id="bsc:COCSADRAFT_70346"/>
<dbReference type="SUPFAM" id="SSF53098">
    <property type="entry name" value="Ribonuclease H-like"/>
    <property type="match status" value="1"/>
</dbReference>
<keyword evidence="3" id="KW-1185">Reference proteome</keyword>
<dbReference type="InterPro" id="IPR008906">
    <property type="entry name" value="HATC_C_dom"/>
</dbReference>
<name>M2SN53_COCSN</name>
<dbReference type="OMA" id="PASSCEC"/>
<protein>
    <recommendedName>
        <fullName evidence="1">HAT C-terminal dimerisation domain-containing protein</fullName>
    </recommendedName>
</protein>
<reference evidence="2 3" key="1">
    <citation type="journal article" date="2012" name="PLoS Pathog.">
        <title>Diverse lifestyles and strategies of plant pathogenesis encoded in the genomes of eighteen Dothideomycetes fungi.</title>
        <authorList>
            <person name="Ohm R.A."/>
            <person name="Feau N."/>
            <person name="Henrissat B."/>
            <person name="Schoch C.L."/>
            <person name="Horwitz B.A."/>
            <person name="Barry K.W."/>
            <person name="Condon B.J."/>
            <person name="Copeland A.C."/>
            <person name="Dhillon B."/>
            <person name="Glaser F."/>
            <person name="Hesse C.N."/>
            <person name="Kosti I."/>
            <person name="LaButti K."/>
            <person name="Lindquist E.A."/>
            <person name="Lucas S."/>
            <person name="Salamov A.A."/>
            <person name="Bradshaw R.E."/>
            <person name="Ciuffetti L."/>
            <person name="Hamelin R.C."/>
            <person name="Kema G.H.J."/>
            <person name="Lawrence C."/>
            <person name="Scott J.A."/>
            <person name="Spatafora J.W."/>
            <person name="Turgeon B.G."/>
            <person name="de Wit P.J.G.M."/>
            <person name="Zhong S."/>
            <person name="Goodwin S.B."/>
            <person name="Grigoriev I.V."/>
        </authorList>
    </citation>
    <scope>NUCLEOTIDE SEQUENCE [LARGE SCALE GENOMIC DNA]</scope>
    <source>
        <strain evidence="3">ND90Pr / ATCC 201652</strain>
    </source>
</reference>
<dbReference type="InterPro" id="IPR012337">
    <property type="entry name" value="RNaseH-like_sf"/>
</dbReference>
<dbReference type="EMBL" id="KB445661">
    <property type="protein sequence ID" value="EMD58212.1"/>
    <property type="molecule type" value="Genomic_DNA"/>
</dbReference>
<dbReference type="RefSeq" id="XP_007706084.1">
    <property type="nucleotide sequence ID" value="XM_007707894.1"/>
</dbReference>
<gene>
    <name evidence="2" type="ORF">COCSADRAFT_70346</name>
</gene>
<proteinExistence type="predicted"/>
<evidence type="ECO:0000259" key="1">
    <source>
        <dbReference type="Pfam" id="PF05699"/>
    </source>
</evidence>
<dbReference type="PANTHER" id="PTHR47611">
    <property type="entry name" value="HAT DIMERISATION DOMAIN, C-TERMINAL"/>
    <property type="match status" value="1"/>
</dbReference>
<dbReference type="Proteomes" id="UP000016934">
    <property type="component" value="Unassembled WGS sequence"/>
</dbReference>
<organism evidence="2 3">
    <name type="scientific">Cochliobolus sativus (strain ND90Pr / ATCC 201652)</name>
    <name type="common">Common root rot and spot blotch fungus</name>
    <name type="synonym">Bipolaris sorokiniana</name>
    <dbReference type="NCBI Taxonomy" id="665912"/>
    <lineage>
        <taxon>Eukaryota</taxon>
        <taxon>Fungi</taxon>
        <taxon>Dikarya</taxon>
        <taxon>Ascomycota</taxon>
        <taxon>Pezizomycotina</taxon>
        <taxon>Dothideomycetes</taxon>
        <taxon>Pleosporomycetidae</taxon>
        <taxon>Pleosporales</taxon>
        <taxon>Pleosporineae</taxon>
        <taxon>Pleosporaceae</taxon>
        <taxon>Bipolaris</taxon>
    </lineage>
</organism>
<dbReference type="Pfam" id="PF05699">
    <property type="entry name" value="Dimer_Tnp_hAT"/>
    <property type="match status" value="1"/>
</dbReference>
<feature type="non-terminal residue" evidence="2">
    <location>
        <position position="1"/>
    </location>
</feature>
<evidence type="ECO:0000313" key="2">
    <source>
        <dbReference type="EMBL" id="EMD58212.1"/>
    </source>
</evidence>
<accession>M2SN53</accession>
<feature type="non-terminal residue" evidence="2">
    <location>
        <position position="64"/>
    </location>
</feature>
<dbReference type="GeneID" id="19140463"/>
<sequence>QYWMGLREQYPNLSRLALDILSIPASSCECERMFSELGDLLEPRRRNISPQLLAAIQCVRRWKR</sequence>